<name>A0A4V2UQC6_9FIRM</name>
<gene>
    <name evidence="10" type="ORF">EDD74_10259</name>
    <name evidence="9" type="ORF">FAEUMB_18610</name>
</gene>
<dbReference type="Pfam" id="PF03062">
    <property type="entry name" value="MBOAT"/>
    <property type="match status" value="1"/>
</dbReference>
<dbReference type="PIRSF" id="PIRSF500217">
    <property type="entry name" value="AlgI"/>
    <property type="match status" value="1"/>
</dbReference>
<dbReference type="GO" id="GO:0042121">
    <property type="term" value="P:alginic acid biosynthetic process"/>
    <property type="evidence" value="ECO:0007669"/>
    <property type="project" value="InterPro"/>
</dbReference>
<evidence type="ECO:0000256" key="2">
    <source>
        <dbReference type="ARBA" id="ARBA00010323"/>
    </source>
</evidence>
<dbReference type="EMBL" id="BHEO01000008">
    <property type="protein sequence ID" value="GBU05320.1"/>
    <property type="molecule type" value="Genomic_DNA"/>
</dbReference>
<keyword evidence="6 7" id="KW-0472">Membrane</keyword>
<dbReference type="InterPro" id="IPR004299">
    <property type="entry name" value="MBOAT_fam"/>
</dbReference>
<evidence type="ECO:0000313" key="10">
    <source>
        <dbReference type="EMBL" id="TCS69892.1"/>
    </source>
</evidence>
<evidence type="ECO:0000256" key="1">
    <source>
        <dbReference type="ARBA" id="ARBA00004651"/>
    </source>
</evidence>
<comment type="caution">
    <text evidence="10">The sequence shown here is derived from an EMBL/GenBank/DDBJ whole genome shotgun (WGS) entry which is preliminary data.</text>
</comment>
<dbReference type="PANTHER" id="PTHR13285">
    <property type="entry name" value="ACYLTRANSFERASE"/>
    <property type="match status" value="1"/>
</dbReference>
<feature type="transmembrane region" description="Helical" evidence="8">
    <location>
        <begin position="398"/>
        <end position="416"/>
    </location>
</feature>
<sequence length="468" mass="53542">MLFSSIVFLFTFLPVTLLVYYLVPGRLKNIVLLLASLVFYAWGEPVYVILMVLSILFNYVSGIDIERNLENPFKAKQSLVIAVAVNLLILGFFKYYGFLIESLNAVLPVELPYKELALPIGISFYTFQTLSYIIDVYRGKVQVQKNLISFGVYVTMFPQLIAGPIVKYSDVEMQLRDRNITMEKFGDGAIYFVRGLAKKVLIANMTGLVFTKVSAITFSEMSVLTAWIGCIAYTFQIYFDFSGYSDMAVGLGKMLGFEFMKNFDYPYLSKSITEFWRRWHISLGTWFREYVYIPLGGNRKGRERTIINLMIVWFLTGLWHGASWNFVMWGMYYGILLIIEKFMIGDRLEKVPGMCRHLYSLLFVMIGWVFFFSPTLGFAWKYLGVMFGVGAKTVVDSMGIYLLITNLALFAIAAVGSTAKVHEIFGRIVYGGYKVRAVLACAIYAGMFLLSIAYLVTETYNPFLYFRF</sequence>
<feature type="transmembrane region" description="Helical" evidence="8">
    <location>
        <begin position="357"/>
        <end position="378"/>
    </location>
</feature>
<evidence type="ECO:0000256" key="3">
    <source>
        <dbReference type="ARBA" id="ARBA00022475"/>
    </source>
</evidence>
<dbReference type="InterPro" id="IPR051085">
    <property type="entry name" value="MB_O-acyltransferase"/>
</dbReference>
<feature type="transmembrane region" description="Helical" evidence="8">
    <location>
        <begin position="116"/>
        <end position="134"/>
    </location>
</feature>
<organism evidence="10 11">
    <name type="scientific">Faecalimonas umbilicata</name>
    <dbReference type="NCBI Taxonomy" id="1912855"/>
    <lineage>
        <taxon>Bacteria</taxon>
        <taxon>Bacillati</taxon>
        <taxon>Bacillota</taxon>
        <taxon>Clostridia</taxon>
        <taxon>Lachnospirales</taxon>
        <taxon>Lachnospiraceae</taxon>
        <taxon>Faecalimonas</taxon>
    </lineage>
</organism>
<dbReference type="Proteomes" id="UP000702954">
    <property type="component" value="Unassembled WGS sequence"/>
</dbReference>
<feature type="transmembrane region" description="Helical" evidence="8">
    <location>
        <begin position="30"/>
        <end position="57"/>
    </location>
</feature>
<dbReference type="Proteomes" id="UP000294613">
    <property type="component" value="Unassembled WGS sequence"/>
</dbReference>
<keyword evidence="3 7" id="KW-1003">Cell membrane</keyword>
<feature type="transmembrane region" description="Helical" evidence="8">
    <location>
        <begin position="77"/>
        <end position="96"/>
    </location>
</feature>
<evidence type="ECO:0000313" key="12">
    <source>
        <dbReference type="Proteomes" id="UP000702954"/>
    </source>
</evidence>
<reference evidence="10 11" key="2">
    <citation type="submission" date="2019-03" db="EMBL/GenBank/DDBJ databases">
        <title>Genomic Encyclopedia of Type Strains, Phase IV (KMG-IV): sequencing the most valuable type-strain genomes for metagenomic binning, comparative biology and taxonomic classification.</title>
        <authorList>
            <person name="Goeker M."/>
        </authorList>
    </citation>
    <scope>NUCLEOTIDE SEQUENCE [LARGE SCALE GENOMIC DNA]</scope>
    <source>
        <strain evidence="10 11">DSM 103426</strain>
    </source>
</reference>
<evidence type="ECO:0000256" key="6">
    <source>
        <dbReference type="ARBA" id="ARBA00023136"/>
    </source>
</evidence>
<feature type="transmembrane region" description="Helical" evidence="8">
    <location>
        <begin position="146"/>
        <end position="166"/>
    </location>
</feature>
<evidence type="ECO:0000256" key="8">
    <source>
        <dbReference type="SAM" id="Phobius"/>
    </source>
</evidence>
<proteinExistence type="inferred from homology"/>
<evidence type="ECO:0000256" key="4">
    <source>
        <dbReference type="ARBA" id="ARBA00022692"/>
    </source>
</evidence>
<dbReference type="InterPro" id="IPR024194">
    <property type="entry name" value="Ac/AlaTfrase_AlgI/DltB"/>
</dbReference>
<keyword evidence="12" id="KW-1185">Reference proteome</keyword>
<dbReference type="GO" id="GO:0016746">
    <property type="term" value="F:acyltransferase activity"/>
    <property type="evidence" value="ECO:0007669"/>
    <property type="project" value="UniProtKB-KW"/>
</dbReference>
<evidence type="ECO:0000256" key="7">
    <source>
        <dbReference type="PIRNR" id="PIRNR016636"/>
    </source>
</evidence>
<dbReference type="InterPro" id="IPR028362">
    <property type="entry name" value="AlgI"/>
</dbReference>
<dbReference type="PIRSF" id="PIRSF016636">
    <property type="entry name" value="AlgI_DltB"/>
    <property type="match status" value="1"/>
</dbReference>
<keyword evidence="5 8" id="KW-1133">Transmembrane helix</keyword>
<dbReference type="AlphaFoldDB" id="A0A4V2UQC6"/>
<keyword evidence="4 8" id="KW-0812">Transmembrane</keyword>
<feature type="transmembrane region" description="Helical" evidence="8">
    <location>
        <begin position="6"/>
        <end position="23"/>
    </location>
</feature>
<dbReference type="GO" id="GO:0005886">
    <property type="term" value="C:plasma membrane"/>
    <property type="evidence" value="ECO:0007669"/>
    <property type="project" value="UniProtKB-SubCell"/>
</dbReference>
<evidence type="ECO:0000256" key="5">
    <source>
        <dbReference type="ARBA" id="ARBA00022989"/>
    </source>
</evidence>
<evidence type="ECO:0000313" key="11">
    <source>
        <dbReference type="Proteomes" id="UP000294613"/>
    </source>
</evidence>
<dbReference type="RefSeq" id="WP_116441776.1">
    <property type="nucleotide sequence ID" value="NZ_BHEO01000008.1"/>
</dbReference>
<evidence type="ECO:0000313" key="9">
    <source>
        <dbReference type="EMBL" id="GBU05320.1"/>
    </source>
</evidence>
<keyword evidence="7" id="KW-0012">Acyltransferase</keyword>
<reference evidence="9 12" key="1">
    <citation type="journal article" date="2018" name="Int. J. Syst. Evol. Microbiol.">
        <title>Draft Genome Sequence of Faecalimonas umbilicata JCM 30896T, an Acetate-Producing Bacterium Isolated from Human Feces.</title>
        <authorList>
            <person name="Sakamoto M."/>
            <person name="Ikeyama N."/>
            <person name="Yuki M."/>
            <person name="Ohkuma M."/>
        </authorList>
    </citation>
    <scope>NUCLEOTIDE SEQUENCE [LARGE SCALE GENOMIC DNA]</scope>
    <source>
        <strain evidence="9 12">EGH7</strain>
    </source>
</reference>
<dbReference type="PANTHER" id="PTHR13285:SF18">
    <property type="entry name" value="PROTEIN-CYSTEINE N-PALMITOYLTRANSFERASE RASP"/>
    <property type="match status" value="1"/>
</dbReference>
<feature type="transmembrane region" description="Helical" evidence="8">
    <location>
        <begin position="437"/>
        <end position="456"/>
    </location>
</feature>
<feature type="transmembrane region" description="Helical" evidence="8">
    <location>
        <begin position="305"/>
        <end position="322"/>
    </location>
</feature>
<comment type="similarity">
    <text evidence="2 7">Belongs to the membrane-bound acyltransferase family.</text>
</comment>
<keyword evidence="7 10" id="KW-0808">Transferase</keyword>
<dbReference type="EMBL" id="SLZV01000002">
    <property type="protein sequence ID" value="TCS69892.1"/>
    <property type="molecule type" value="Genomic_DNA"/>
</dbReference>
<feature type="transmembrane region" description="Helical" evidence="8">
    <location>
        <begin position="328"/>
        <end position="345"/>
    </location>
</feature>
<accession>A0A4V2UQC6</accession>
<comment type="subcellular location">
    <subcellularLocation>
        <location evidence="1">Cell membrane</location>
        <topology evidence="1">Multi-pass membrane protein</topology>
    </subcellularLocation>
</comment>
<protein>
    <submittedName>
        <fullName evidence="10">Alginate O-acetyltransferase complex protein AlgI</fullName>
    </submittedName>
    <submittedName>
        <fullName evidence="9">Alginate regulatory protein</fullName>
    </submittedName>
</protein>